<comment type="caution">
    <text evidence="1">The sequence shown here is derived from an EMBL/GenBank/DDBJ whole genome shotgun (WGS) entry which is preliminary data.</text>
</comment>
<dbReference type="AlphaFoldDB" id="X0T0T7"/>
<gene>
    <name evidence="1" type="ORF">S01H1_04948</name>
</gene>
<accession>X0T0T7</accession>
<reference evidence="1" key="1">
    <citation type="journal article" date="2014" name="Front. Microbiol.">
        <title>High frequency of phylogenetically diverse reductive dehalogenase-homologous genes in deep subseafloor sedimentary metagenomes.</title>
        <authorList>
            <person name="Kawai M."/>
            <person name="Futagami T."/>
            <person name="Toyoda A."/>
            <person name="Takaki Y."/>
            <person name="Nishi S."/>
            <person name="Hori S."/>
            <person name="Arai W."/>
            <person name="Tsubouchi T."/>
            <person name="Morono Y."/>
            <person name="Uchiyama I."/>
            <person name="Ito T."/>
            <person name="Fujiyama A."/>
            <person name="Inagaki F."/>
            <person name="Takami H."/>
        </authorList>
    </citation>
    <scope>NUCLEOTIDE SEQUENCE</scope>
    <source>
        <strain evidence="1">Expedition CK06-06</strain>
    </source>
</reference>
<evidence type="ECO:0000313" key="1">
    <source>
        <dbReference type="EMBL" id="GAF69675.1"/>
    </source>
</evidence>
<sequence>MVERATKAGRESLHDVRVVYPSADQVGGCLVFNACGNKYRLIVGLKYADQVQWGTLWFKHFLTHAEYDKAQWKGDCLR</sequence>
<dbReference type="InterPro" id="IPR018669">
    <property type="entry name" value="Toxin_HigB"/>
</dbReference>
<dbReference type="GO" id="GO:0003723">
    <property type="term" value="F:RNA binding"/>
    <property type="evidence" value="ECO:0007669"/>
    <property type="project" value="InterPro"/>
</dbReference>
<proteinExistence type="predicted"/>
<dbReference type="GO" id="GO:0004519">
    <property type="term" value="F:endonuclease activity"/>
    <property type="evidence" value="ECO:0007669"/>
    <property type="project" value="InterPro"/>
</dbReference>
<dbReference type="GO" id="GO:0110001">
    <property type="term" value="C:toxin-antitoxin complex"/>
    <property type="evidence" value="ECO:0007669"/>
    <property type="project" value="InterPro"/>
</dbReference>
<organism evidence="1">
    <name type="scientific">marine sediment metagenome</name>
    <dbReference type="NCBI Taxonomy" id="412755"/>
    <lineage>
        <taxon>unclassified sequences</taxon>
        <taxon>metagenomes</taxon>
        <taxon>ecological metagenomes</taxon>
    </lineage>
</organism>
<dbReference type="EMBL" id="BARS01002583">
    <property type="protein sequence ID" value="GAF69675.1"/>
    <property type="molecule type" value="Genomic_DNA"/>
</dbReference>
<evidence type="ECO:0008006" key="2">
    <source>
        <dbReference type="Google" id="ProtNLM"/>
    </source>
</evidence>
<name>X0T0T7_9ZZZZ</name>
<protein>
    <recommendedName>
        <fullName evidence="2">mRNA interferase HigB</fullName>
    </recommendedName>
</protein>
<dbReference type="Pfam" id="PF09907">
    <property type="entry name" value="HigB_toxin"/>
    <property type="match status" value="1"/>
</dbReference>